<accession>A0A317N150</accession>
<dbReference type="RefSeq" id="WP_146213275.1">
    <property type="nucleotide sequence ID" value="NZ_QGTJ01000004.1"/>
</dbReference>
<keyword evidence="3" id="KW-1185">Reference proteome</keyword>
<dbReference type="AlphaFoldDB" id="A0A317N150"/>
<dbReference type="OrthoDB" id="7062394at2"/>
<reference evidence="2 3" key="1">
    <citation type="submission" date="2018-05" db="EMBL/GenBank/DDBJ databases">
        <title>Genomic Encyclopedia of Type Strains, Phase IV (KMG-IV): sequencing the most valuable type-strain genomes for metagenomic binning, comparative biology and taxonomic classification.</title>
        <authorList>
            <person name="Goeker M."/>
        </authorList>
    </citation>
    <scope>NUCLEOTIDE SEQUENCE [LARGE SCALE GENOMIC DNA]</scope>
    <source>
        <strain evidence="2 3">DSM 23606</strain>
    </source>
</reference>
<comment type="caution">
    <text evidence="2">The sequence shown here is derived from an EMBL/GenBank/DDBJ whole genome shotgun (WGS) entry which is preliminary data.</text>
</comment>
<dbReference type="Proteomes" id="UP000246569">
    <property type="component" value="Unassembled WGS sequence"/>
</dbReference>
<gene>
    <name evidence="2" type="ORF">C7443_104255</name>
</gene>
<feature type="chain" id="PRO_5016347599" evidence="1">
    <location>
        <begin position="35"/>
        <end position="109"/>
    </location>
</feature>
<name>A0A317N150_9GAMM</name>
<evidence type="ECO:0000313" key="2">
    <source>
        <dbReference type="EMBL" id="PWV62459.1"/>
    </source>
</evidence>
<dbReference type="EMBL" id="QGTJ01000004">
    <property type="protein sequence ID" value="PWV62459.1"/>
    <property type="molecule type" value="Genomic_DNA"/>
</dbReference>
<protein>
    <submittedName>
        <fullName evidence="2">Uncharacterized protein</fullName>
    </submittedName>
</protein>
<organism evidence="2 3">
    <name type="scientific">Plasticicumulans acidivorans</name>
    <dbReference type="NCBI Taxonomy" id="886464"/>
    <lineage>
        <taxon>Bacteria</taxon>
        <taxon>Pseudomonadati</taxon>
        <taxon>Pseudomonadota</taxon>
        <taxon>Gammaproteobacteria</taxon>
        <taxon>Candidatus Competibacteraceae</taxon>
        <taxon>Plasticicumulans</taxon>
    </lineage>
</organism>
<feature type="signal peptide" evidence="1">
    <location>
        <begin position="1"/>
        <end position="34"/>
    </location>
</feature>
<evidence type="ECO:0000313" key="3">
    <source>
        <dbReference type="Proteomes" id="UP000246569"/>
    </source>
</evidence>
<keyword evidence="1" id="KW-0732">Signal</keyword>
<sequence>MVYANAWARDDSIMKRLAIIICLTSLLGAGSAAAADGEWVRRGKPLRQFPSCYQMWVCTAADKPAGQFKGMPRGTWGTCDTAYVAGGAQNTAENCERCLAPPPDEPCRP</sequence>
<proteinExistence type="predicted"/>
<evidence type="ECO:0000256" key="1">
    <source>
        <dbReference type="SAM" id="SignalP"/>
    </source>
</evidence>